<protein>
    <submittedName>
        <fullName evidence="2">Uncharacterized protein</fullName>
    </submittedName>
</protein>
<dbReference type="RefSeq" id="WP_266240766.1">
    <property type="nucleotide sequence ID" value="NZ_JAMXWF010000069.1"/>
</dbReference>
<sequence length="196" mass="21000">MFLSSLQKDRVVVIKQNGDRFEDQPASVQKNSIIMNGSKLLIEPGDLIERNMSNGGKETFKVIEPGWHERHGSIPAGYQMTVERLGLPKPAAAPQPVIYNITGHNARINNHSVDNSTNMVGVTDEVAELLTKLKAEIQTLGLEANERTDALEVVDAAEAQFAHGKPKKSVLTALLSALPAAGNIASIVGAVAALCQ</sequence>
<proteinExistence type="predicted"/>
<dbReference type="EMBL" id="JAPKHW010000069">
    <property type="protein sequence ID" value="MCX4151985.1"/>
    <property type="molecule type" value="Genomic_DNA"/>
</dbReference>
<keyword evidence="3" id="KW-1185">Reference proteome</keyword>
<name>A0AAP5ET80_9BURK</name>
<comment type="caution">
    <text evidence="2">The sequence shown here is derived from an EMBL/GenBank/DDBJ whole genome shotgun (WGS) entry which is preliminary data.</text>
</comment>
<dbReference type="AlphaFoldDB" id="A0AAP5ET80"/>
<gene>
    <name evidence="2" type="ORF">NIE36_42475</name>
    <name evidence="1" type="ORF">OSB80_42585</name>
</gene>
<evidence type="ECO:0000313" key="3">
    <source>
        <dbReference type="Proteomes" id="UP001209412"/>
    </source>
</evidence>
<dbReference type="EMBL" id="JAMXWF010000069">
    <property type="protein sequence ID" value="MDQ6413796.1"/>
    <property type="molecule type" value="Genomic_DNA"/>
</dbReference>
<evidence type="ECO:0000313" key="4">
    <source>
        <dbReference type="Proteomes" id="UP001242288"/>
    </source>
</evidence>
<evidence type="ECO:0000313" key="1">
    <source>
        <dbReference type="EMBL" id="MCX4151985.1"/>
    </source>
</evidence>
<evidence type="ECO:0000313" key="2">
    <source>
        <dbReference type="EMBL" id="MDQ6413796.1"/>
    </source>
</evidence>
<accession>A0AAP5ET80</accession>
<reference evidence="2" key="1">
    <citation type="submission" date="2022-06" db="EMBL/GenBank/DDBJ databases">
        <title>PHB producers.</title>
        <authorList>
            <person name="Besaury L."/>
        </authorList>
    </citation>
    <scope>NUCLEOTIDE SEQUENCE</scope>
    <source>
        <strain evidence="2 3">SEWS6</strain>
    </source>
</reference>
<organism evidence="2 4">
    <name type="scientific">Paraburkholderia madseniana</name>
    <dbReference type="NCBI Taxonomy" id="2599607"/>
    <lineage>
        <taxon>Bacteria</taxon>
        <taxon>Pseudomonadati</taxon>
        <taxon>Pseudomonadota</taxon>
        <taxon>Betaproteobacteria</taxon>
        <taxon>Burkholderiales</taxon>
        <taxon>Burkholderiaceae</taxon>
        <taxon>Paraburkholderia</taxon>
    </lineage>
</organism>
<dbReference type="Proteomes" id="UP001242288">
    <property type="component" value="Unassembled WGS sequence"/>
</dbReference>
<dbReference type="Proteomes" id="UP001209412">
    <property type="component" value="Unassembled WGS sequence"/>
</dbReference>